<dbReference type="Gene3D" id="3.10.28.10">
    <property type="entry name" value="Homing endonucleases"/>
    <property type="match status" value="1"/>
</dbReference>
<gene>
    <name evidence="2" type="ORF">UT24_C0020G0005</name>
</gene>
<evidence type="ECO:0000313" key="3">
    <source>
        <dbReference type="Proteomes" id="UP000033881"/>
    </source>
</evidence>
<protein>
    <recommendedName>
        <fullName evidence="1">Homing endonuclease LAGLIDADG domain-containing protein</fullName>
    </recommendedName>
</protein>
<evidence type="ECO:0000313" key="2">
    <source>
        <dbReference type="EMBL" id="KKQ99937.1"/>
    </source>
</evidence>
<feature type="domain" description="Homing endonuclease LAGLIDADG" evidence="1">
    <location>
        <begin position="10"/>
        <end position="61"/>
    </location>
</feature>
<proteinExistence type="predicted"/>
<dbReference type="GO" id="GO:0004519">
    <property type="term" value="F:endonuclease activity"/>
    <property type="evidence" value="ECO:0007669"/>
    <property type="project" value="InterPro"/>
</dbReference>
<name>A0A0G0M9L2_9BACT</name>
<dbReference type="STRING" id="1618574.UT24_C0020G0005"/>
<dbReference type="SUPFAM" id="SSF55608">
    <property type="entry name" value="Homing endonucleases"/>
    <property type="match status" value="1"/>
</dbReference>
<dbReference type="Pfam" id="PF00961">
    <property type="entry name" value="LAGLIDADG_1"/>
    <property type="match status" value="1"/>
</dbReference>
<evidence type="ECO:0000259" key="1">
    <source>
        <dbReference type="Pfam" id="PF00961"/>
    </source>
</evidence>
<dbReference type="EMBL" id="LBWB01000020">
    <property type="protein sequence ID" value="KKQ99937.1"/>
    <property type="molecule type" value="Genomic_DNA"/>
</dbReference>
<reference evidence="2 3" key="1">
    <citation type="journal article" date="2015" name="Nature">
        <title>rRNA introns, odd ribosomes, and small enigmatic genomes across a large radiation of phyla.</title>
        <authorList>
            <person name="Brown C.T."/>
            <person name="Hug L.A."/>
            <person name="Thomas B.C."/>
            <person name="Sharon I."/>
            <person name="Castelle C.J."/>
            <person name="Singh A."/>
            <person name="Wilkins M.J."/>
            <person name="Williams K.H."/>
            <person name="Banfield J.F."/>
        </authorList>
    </citation>
    <scope>NUCLEOTIDE SEQUENCE [LARGE SCALE GENOMIC DNA]</scope>
</reference>
<comment type="caution">
    <text evidence="2">The sequence shown here is derived from an EMBL/GenBank/DDBJ whole genome shotgun (WGS) entry which is preliminary data.</text>
</comment>
<organism evidence="2 3">
    <name type="scientific">Candidatus Woesebacteria bacterium GW2011_GWB1_39_12</name>
    <dbReference type="NCBI Taxonomy" id="1618574"/>
    <lineage>
        <taxon>Bacteria</taxon>
        <taxon>Candidatus Woeseibacteriota</taxon>
    </lineage>
</organism>
<accession>A0A0G0M9L2</accession>
<dbReference type="InterPro" id="IPR004860">
    <property type="entry name" value="LAGLIDADG_dom"/>
</dbReference>
<dbReference type="Proteomes" id="UP000033881">
    <property type="component" value="Unassembled WGS sequence"/>
</dbReference>
<sequence>MNKYESAYFAGLMDGEGCFNINFNRKRNTYQARLTMSNTNEKLVEWCRDRVGGKIYLRKKYAVHHKDKWEWMSWGDKETLKSLLQNTLPFLVGKREQCKVLIRFQKTLTESHGGKKVGDSVKAYREQLYQQIKVLNAKGLAETE</sequence>
<dbReference type="InterPro" id="IPR027434">
    <property type="entry name" value="Homing_endonucl"/>
</dbReference>
<dbReference type="AlphaFoldDB" id="A0A0G0M9L2"/>